<evidence type="ECO:0000259" key="6">
    <source>
        <dbReference type="PROSITE" id="PS51900"/>
    </source>
</evidence>
<dbReference type="Proteomes" id="UP000198902">
    <property type="component" value="Unassembled WGS sequence"/>
</dbReference>
<dbReference type="RefSeq" id="WP_089781639.1">
    <property type="nucleotide sequence ID" value="NZ_CABLRR010000006.1"/>
</dbReference>
<dbReference type="SUPFAM" id="SSF56349">
    <property type="entry name" value="DNA breaking-rejoining enzymes"/>
    <property type="match status" value="1"/>
</dbReference>
<proteinExistence type="predicted"/>
<dbReference type="InterPro" id="IPR010998">
    <property type="entry name" value="Integrase_recombinase_N"/>
</dbReference>
<protein>
    <submittedName>
        <fullName evidence="7">Tyrosine recombinase XerC</fullName>
    </submittedName>
</protein>
<dbReference type="InterPro" id="IPR011010">
    <property type="entry name" value="DNA_brk_join_enz"/>
</dbReference>
<dbReference type="InterPro" id="IPR013762">
    <property type="entry name" value="Integrase-like_cat_sf"/>
</dbReference>
<dbReference type="EMBL" id="CSTE01000006">
    <property type="protein sequence ID" value="CQR53811.1"/>
    <property type="molecule type" value="Genomic_DNA"/>
</dbReference>
<evidence type="ECO:0000256" key="3">
    <source>
        <dbReference type="ARBA" id="ARBA00023172"/>
    </source>
</evidence>
<feature type="domain" description="Core-binding (CB)" evidence="6">
    <location>
        <begin position="8"/>
        <end position="103"/>
    </location>
</feature>
<keyword evidence="1" id="KW-0229">DNA integration</keyword>
<dbReference type="InterPro" id="IPR050090">
    <property type="entry name" value="Tyrosine_recombinase_XerCD"/>
</dbReference>
<keyword evidence="2 4" id="KW-0238">DNA-binding</keyword>
<feature type="region of interest" description="Disordered" evidence="5">
    <location>
        <begin position="326"/>
        <end position="350"/>
    </location>
</feature>
<dbReference type="AlphaFoldDB" id="A0A0D6JWH8"/>
<dbReference type="OrthoDB" id="198497at2157"/>
<keyword evidence="8" id="KW-1185">Reference proteome</keyword>
<dbReference type="Gene3D" id="1.10.150.130">
    <property type="match status" value="1"/>
</dbReference>
<dbReference type="PANTHER" id="PTHR30349">
    <property type="entry name" value="PHAGE INTEGRASE-RELATED"/>
    <property type="match status" value="1"/>
</dbReference>
<dbReference type="PANTHER" id="PTHR30349:SF41">
    <property type="entry name" value="INTEGRASE_RECOMBINASE PROTEIN MJ0367-RELATED"/>
    <property type="match status" value="1"/>
</dbReference>
<sequence>MSGDLDPITPESALMYYLDARQYDLSDDTLRSHRYRIESFIRWLQSPDYGDGEVLNMNDVDLRMIHAYRVFKREENFEGDEPCNAVTMQGQVSTLRVFFQYIADINAVPEELADRVRLPRLQHGEDVSETVLDSERANAILDYLHKWEYATSEHVAFLILWRTSCRLGGLRALDLSDFDREERALCFRHRPKTDTGLKNGTRGERDVSLKPQVAAVIEEYIDGPHRHRVTDEFGRSPLVTTTNGRPSPTTIRIWCYKWTRPCAIGEACPDGRDLDECEATDYNESSKCPFSVSSHPVRSGSITAFRDAGAPREVVSDRGDVSEKILEKHYDRASSRQRMRRRQEFIPDDL</sequence>
<dbReference type="Gene3D" id="1.10.443.10">
    <property type="entry name" value="Intergrase catalytic core"/>
    <property type="match status" value="1"/>
</dbReference>
<dbReference type="GO" id="GO:0006310">
    <property type="term" value="P:DNA recombination"/>
    <property type="evidence" value="ECO:0007669"/>
    <property type="project" value="UniProtKB-KW"/>
</dbReference>
<evidence type="ECO:0000313" key="8">
    <source>
        <dbReference type="Proteomes" id="UP000198902"/>
    </source>
</evidence>
<dbReference type="GO" id="GO:0015074">
    <property type="term" value="P:DNA integration"/>
    <property type="evidence" value="ECO:0007669"/>
    <property type="project" value="UniProtKB-KW"/>
</dbReference>
<evidence type="ECO:0000313" key="7">
    <source>
        <dbReference type="EMBL" id="CQR53811.1"/>
    </source>
</evidence>
<dbReference type="PROSITE" id="PS51900">
    <property type="entry name" value="CB"/>
    <property type="match status" value="1"/>
</dbReference>
<evidence type="ECO:0000256" key="1">
    <source>
        <dbReference type="ARBA" id="ARBA00022908"/>
    </source>
</evidence>
<organism evidence="7 8">
    <name type="scientific">Haloferax massiliensis</name>
    <dbReference type="NCBI Taxonomy" id="1476858"/>
    <lineage>
        <taxon>Archaea</taxon>
        <taxon>Methanobacteriati</taxon>
        <taxon>Methanobacteriota</taxon>
        <taxon>Stenosarchaea group</taxon>
        <taxon>Halobacteria</taxon>
        <taxon>Halobacteriales</taxon>
        <taxon>Haloferacaceae</taxon>
        <taxon>Haloferax</taxon>
    </lineage>
</organism>
<dbReference type="InterPro" id="IPR044068">
    <property type="entry name" value="CB"/>
</dbReference>
<accession>A0A0D6JWH8</accession>
<name>A0A0D6JWH8_9EURY</name>
<keyword evidence="3" id="KW-0233">DNA recombination</keyword>
<dbReference type="GO" id="GO:0003677">
    <property type="term" value="F:DNA binding"/>
    <property type="evidence" value="ECO:0007669"/>
    <property type="project" value="UniProtKB-UniRule"/>
</dbReference>
<evidence type="ECO:0000256" key="2">
    <source>
        <dbReference type="ARBA" id="ARBA00023125"/>
    </source>
</evidence>
<dbReference type="CDD" id="cd00397">
    <property type="entry name" value="DNA_BRE_C"/>
    <property type="match status" value="1"/>
</dbReference>
<reference evidence="8" key="1">
    <citation type="submission" date="2015-03" db="EMBL/GenBank/DDBJ databases">
        <authorList>
            <person name="Urmite Genomes"/>
        </authorList>
    </citation>
    <scope>NUCLEOTIDE SEQUENCE [LARGE SCALE GENOMIC DNA]</scope>
    <source>
        <strain evidence="8">Arc-Hr</strain>
    </source>
</reference>
<evidence type="ECO:0000256" key="5">
    <source>
        <dbReference type="SAM" id="MobiDB-lite"/>
    </source>
</evidence>
<gene>
    <name evidence="7" type="primary">xerC_15</name>
    <name evidence="7" type="ORF">BN996_03808</name>
</gene>
<evidence type="ECO:0000256" key="4">
    <source>
        <dbReference type="PROSITE-ProRule" id="PRU01248"/>
    </source>
</evidence>